<dbReference type="OrthoDB" id="9772924at2"/>
<dbReference type="PANTHER" id="PTHR30290">
    <property type="entry name" value="PERIPLASMIC BINDING COMPONENT OF ABC TRANSPORTER"/>
    <property type="match status" value="1"/>
</dbReference>
<name>A0A1M5KR93_9FIRM</name>
<dbReference type="GO" id="GO:1904680">
    <property type="term" value="F:peptide transmembrane transporter activity"/>
    <property type="evidence" value="ECO:0007669"/>
    <property type="project" value="TreeGrafter"/>
</dbReference>
<dbReference type="RefSeq" id="WP_073123883.1">
    <property type="nucleotide sequence ID" value="NZ_BAABCH010000103.1"/>
</dbReference>
<dbReference type="InterPro" id="IPR039424">
    <property type="entry name" value="SBP_5"/>
</dbReference>
<keyword evidence="3" id="KW-0732">Signal</keyword>
<dbReference type="Gene3D" id="3.40.190.10">
    <property type="entry name" value="Periplasmic binding protein-like II"/>
    <property type="match status" value="1"/>
</dbReference>
<dbReference type="PANTHER" id="PTHR30290:SF59">
    <property type="entry name" value="OLIGOPEPTIDE ABC TRANSPORTER,SUBSTRATE-BINDING PROTEIN"/>
    <property type="match status" value="1"/>
</dbReference>
<dbReference type="Gene3D" id="3.90.76.10">
    <property type="entry name" value="Dipeptide-binding Protein, Domain 1"/>
    <property type="match status" value="1"/>
</dbReference>
<dbReference type="GO" id="GO:0042597">
    <property type="term" value="C:periplasmic space"/>
    <property type="evidence" value="ECO:0007669"/>
    <property type="project" value="UniProtKB-ARBA"/>
</dbReference>
<dbReference type="FunFam" id="3.90.76.10:FF:000004">
    <property type="entry name" value="Peptide ABC transporter substrate-binding protein"/>
    <property type="match status" value="1"/>
</dbReference>
<dbReference type="InterPro" id="IPR023765">
    <property type="entry name" value="SBP_5_CS"/>
</dbReference>
<dbReference type="PROSITE" id="PS01040">
    <property type="entry name" value="SBP_BACTERIAL_5"/>
    <property type="match status" value="1"/>
</dbReference>
<comment type="similarity">
    <text evidence="2">Belongs to the bacterial solute-binding protein 5 family.</text>
</comment>
<feature type="domain" description="Solute-binding protein family 5" evidence="4">
    <location>
        <begin position="85"/>
        <end position="434"/>
    </location>
</feature>
<comment type="subcellular location">
    <subcellularLocation>
        <location evidence="1">Cell membrane</location>
        <topology evidence="1">Lipid-anchor</topology>
    </subcellularLocation>
</comment>
<dbReference type="InterPro" id="IPR000914">
    <property type="entry name" value="SBP_5_dom"/>
</dbReference>
<dbReference type="Proteomes" id="UP000243255">
    <property type="component" value="Unassembled WGS sequence"/>
</dbReference>
<evidence type="ECO:0000313" key="5">
    <source>
        <dbReference type="EMBL" id="SHG55288.1"/>
    </source>
</evidence>
<gene>
    <name evidence="5" type="ORF">SAMN04488530_10384</name>
</gene>
<dbReference type="InterPro" id="IPR030678">
    <property type="entry name" value="Peptide/Ni-bd"/>
</dbReference>
<sequence>MSLKKKILTLTVISTLILSVGCSQKKASEDKKDSTKASAITIVAGSDLTNPNPLFANDRLSMTVMNSLYSPLYVVEETGEKTFYLADSVDVSDDFLTYKVKLKDNLKWHDGKPLTADDVVFTVNTILDKNQNCMSREDFIINDNPVEVKKVDDTTVEFKLSSISTPFEYILGDIRPIPKHIYEGEKDLEKSEENRNPIGSGAYKFKEHKSGELITLEKFDDFYGEKANLDTVNYRVIADANSANTALQNGEVNVKYVSADDVENVKSKDNVNIITFDEGMVDNIIFLQQHNKDLAKKEVRQALAYAINKEEIIKASYKSEEYATKADSLFAPNTVGYTGEVEKYEQDKEKAKQLLEKAGVKDLKLKFGYSTHKPSLEATALVVQNNLKDIGVEVELVPLESSAFINKILNPEEYSFDMALNGYVMGTNPASYASLFVEDGSNNFNKYKNEKVEELFNKALSETNEAKRTELYKEAQKLVIDDMTCYPIAYSKSIVAIDKAYDGVEDATPAPIFMFRDLHKLKLK</sequence>
<dbReference type="GO" id="GO:0043190">
    <property type="term" value="C:ATP-binding cassette (ABC) transporter complex"/>
    <property type="evidence" value="ECO:0007669"/>
    <property type="project" value="InterPro"/>
</dbReference>
<accession>A0A1M5KR93</accession>
<evidence type="ECO:0000313" key="6">
    <source>
        <dbReference type="Proteomes" id="UP000243255"/>
    </source>
</evidence>
<dbReference type="PROSITE" id="PS51257">
    <property type="entry name" value="PROKAR_LIPOPROTEIN"/>
    <property type="match status" value="1"/>
</dbReference>
<proteinExistence type="inferred from homology"/>
<dbReference type="CDD" id="cd00995">
    <property type="entry name" value="PBP2_NikA_DppA_OppA_like"/>
    <property type="match status" value="1"/>
</dbReference>
<dbReference type="PIRSF" id="PIRSF002741">
    <property type="entry name" value="MppA"/>
    <property type="match status" value="1"/>
</dbReference>
<dbReference type="Gene3D" id="3.10.105.10">
    <property type="entry name" value="Dipeptide-binding Protein, Domain 3"/>
    <property type="match status" value="1"/>
</dbReference>
<dbReference type="SUPFAM" id="SSF53850">
    <property type="entry name" value="Periplasmic binding protein-like II"/>
    <property type="match status" value="1"/>
</dbReference>
<organism evidence="5 6">
    <name type="scientific">Asaccharospora irregularis DSM 2635</name>
    <dbReference type="NCBI Taxonomy" id="1121321"/>
    <lineage>
        <taxon>Bacteria</taxon>
        <taxon>Bacillati</taxon>
        <taxon>Bacillota</taxon>
        <taxon>Clostridia</taxon>
        <taxon>Peptostreptococcales</taxon>
        <taxon>Peptostreptococcaceae</taxon>
        <taxon>Asaccharospora</taxon>
    </lineage>
</organism>
<dbReference type="AlphaFoldDB" id="A0A1M5KR93"/>
<reference evidence="6" key="1">
    <citation type="submission" date="2016-11" db="EMBL/GenBank/DDBJ databases">
        <authorList>
            <person name="Varghese N."/>
            <person name="Submissions S."/>
        </authorList>
    </citation>
    <scope>NUCLEOTIDE SEQUENCE [LARGE SCALE GENOMIC DNA]</scope>
    <source>
        <strain evidence="6">DSM 2635</strain>
    </source>
</reference>
<keyword evidence="6" id="KW-1185">Reference proteome</keyword>
<evidence type="ECO:0000256" key="1">
    <source>
        <dbReference type="ARBA" id="ARBA00004193"/>
    </source>
</evidence>
<dbReference type="STRING" id="1121321.SAMN04488530_10384"/>
<evidence type="ECO:0000259" key="4">
    <source>
        <dbReference type="Pfam" id="PF00496"/>
    </source>
</evidence>
<evidence type="ECO:0000256" key="3">
    <source>
        <dbReference type="ARBA" id="ARBA00022729"/>
    </source>
</evidence>
<protein>
    <submittedName>
        <fullName evidence="5">Peptide/nickel transport system substrate-binding protein</fullName>
    </submittedName>
</protein>
<dbReference type="Pfam" id="PF00496">
    <property type="entry name" value="SBP_bac_5"/>
    <property type="match status" value="1"/>
</dbReference>
<evidence type="ECO:0000256" key="2">
    <source>
        <dbReference type="ARBA" id="ARBA00005695"/>
    </source>
</evidence>
<dbReference type="EMBL" id="FQWX01000003">
    <property type="protein sequence ID" value="SHG55288.1"/>
    <property type="molecule type" value="Genomic_DNA"/>
</dbReference>
<dbReference type="GO" id="GO:0015833">
    <property type="term" value="P:peptide transport"/>
    <property type="evidence" value="ECO:0007669"/>
    <property type="project" value="TreeGrafter"/>
</dbReference>